<dbReference type="EMBL" id="VHLH01000018">
    <property type="protein sequence ID" value="TPW27923.1"/>
    <property type="molecule type" value="Genomic_DNA"/>
</dbReference>
<evidence type="ECO:0000256" key="4">
    <source>
        <dbReference type="ARBA" id="ARBA00022989"/>
    </source>
</evidence>
<evidence type="ECO:0000256" key="6">
    <source>
        <dbReference type="SAM" id="Phobius"/>
    </source>
</evidence>
<keyword evidence="3 6" id="KW-0812">Transmembrane</keyword>
<feature type="transmembrane region" description="Helical" evidence="6">
    <location>
        <begin position="411"/>
        <end position="429"/>
    </location>
</feature>
<protein>
    <submittedName>
        <fullName evidence="7">Uncharacterized protein</fullName>
    </submittedName>
</protein>
<evidence type="ECO:0000256" key="3">
    <source>
        <dbReference type="ARBA" id="ARBA00022692"/>
    </source>
</evidence>
<gene>
    <name evidence="7" type="ORF">FJU11_10285</name>
</gene>
<evidence type="ECO:0000256" key="2">
    <source>
        <dbReference type="ARBA" id="ARBA00022475"/>
    </source>
</evidence>
<evidence type="ECO:0000313" key="8">
    <source>
        <dbReference type="Proteomes" id="UP000320314"/>
    </source>
</evidence>
<feature type="transmembrane region" description="Helical" evidence="6">
    <location>
        <begin position="130"/>
        <end position="155"/>
    </location>
</feature>
<dbReference type="PANTHER" id="PTHR30250">
    <property type="entry name" value="PST FAMILY PREDICTED COLANIC ACID TRANSPORTER"/>
    <property type="match status" value="1"/>
</dbReference>
<keyword evidence="8" id="KW-1185">Reference proteome</keyword>
<feature type="transmembrane region" description="Helical" evidence="6">
    <location>
        <begin position="274"/>
        <end position="292"/>
    </location>
</feature>
<feature type="transmembrane region" description="Helical" evidence="6">
    <location>
        <begin position="58"/>
        <end position="77"/>
    </location>
</feature>
<feature type="transmembrane region" description="Helical" evidence="6">
    <location>
        <begin position="98"/>
        <end position="118"/>
    </location>
</feature>
<dbReference type="Proteomes" id="UP000320314">
    <property type="component" value="Unassembled WGS sequence"/>
</dbReference>
<feature type="transmembrane region" description="Helical" evidence="6">
    <location>
        <begin position="304"/>
        <end position="323"/>
    </location>
</feature>
<reference evidence="7 8" key="1">
    <citation type="submission" date="2019-06" db="EMBL/GenBank/DDBJ databases">
        <authorList>
            <person name="Li M."/>
        </authorList>
    </citation>
    <scope>NUCLEOTIDE SEQUENCE [LARGE SCALE GENOMIC DNA]</scope>
    <source>
        <strain evidence="7 8">BGMRC6574</strain>
    </source>
</reference>
<keyword evidence="4 6" id="KW-1133">Transmembrane helix</keyword>
<name>A0A506U0P6_9HYPH</name>
<evidence type="ECO:0000256" key="1">
    <source>
        <dbReference type="ARBA" id="ARBA00004651"/>
    </source>
</evidence>
<dbReference type="GO" id="GO:0005886">
    <property type="term" value="C:plasma membrane"/>
    <property type="evidence" value="ECO:0007669"/>
    <property type="project" value="UniProtKB-SubCell"/>
</dbReference>
<accession>A0A506U0P6</accession>
<feature type="transmembrane region" description="Helical" evidence="6">
    <location>
        <begin position="192"/>
        <end position="214"/>
    </location>
</feature>
<feature type="transmembrane region" description="Helical" evidence="6">
    <location>
        <begin position="21"/>
        <end position="46"/>
    </location>
</feature>
<dbReference type="InterPro" id="IPR050833">
    <property type="entry name" value="Poly_Biosynth_Transport"/>
</dbReference>
<dbReference type="OrthoDB" id="8482265at2"/>
<dbReference type="PANTHER" id="PTHR30250:SF11">
    <property type="entry name" value="O-ANTIGEN TRANSPORTER-RELATED"/>
    <property type="match status" value="1"/>
</dbReference>
<dbReference type="Pfam" id="PF13440">
    <property type="entry name" value="Polysacc_synt_3"/>
    <property type="match status" value="1"/>
</dbReference>
<dbReference type="AlphaFoldDB" id="A0A506U0P6"/>
<dbReference type="RefSeq" id="WP_141166969.1">
    <property type="nucleotide sequence ID" value="NZ_VHLH01000018.1"/>
</dbReference>
<sequence>MSLDIANTLRFLPGRLLRSKTSTYAIVQSLLTQFSVLVVNFATGILTARLLGAEGRGIFAAIVLWPQLLSALAVSGLTDTTSYFVGRAEQERASVVGGALLVSLGASLVAVVVAWIALPVFMKNYDPQVLFVARICTLTALTTTIQNIVNSALVGLQQFRLYNLSRFLPQALYLVGLWIAFVAHDFDYVTAVAAQILGGVVALAVVMPFVIPLLRGGLHSFRATFGALTSFMFRAAPADLLKNLGGYADRLLLVPVIPAVALGNYAVAYSLSRVLVLIMPAITGVLLAKLTRSHPAEAKEHHDRVLRFMLILMVPTCAVLTVISEPLLTVLYGKDFHDTAMLFRILLVEAVFFSLASLTMQLYTVLGRPGLGSNIQIVSFIGEIICLFPLVAAFGATGAALALLASSALRLLLLFAGMKTHLGLGLPSLRLRRSDFTYLFDRLLHP</sequence>
<comment type="caution">
    <text evidence="7">The sequence shown here is derived from an EMBL/GenBank/DDBJ whole genome shotgun (WGS) entry which is preliminary data.</text>
</comment>
<keyword evidence="2" id="KW-1003">Cell membrane</keyword>
<feature type="transmembrane region" description="Helical" evidence="6">
    <location>
        <begin position="378"/>
        <end position="405"/>
    </location>
</feature>
<organism evidence="7 8">
    <name type="scientific">Pararhizobium mangrovi</name>
    <dbReference type="NCBI Taxonomy" id="2590452"/>
    <lineage>
        <taxon>Bacteria</taxon>
        <taxon>Pseudomonadati</taxon>
        <taxon>Pseudomonadota</taxon>
        <taxon>Alphaproteobacteria</taxon>
        <taxon>Hyphomicrobiales</taxon>
        <taxon>Rhizobiaceae</taxon>
        <taxon>Rhizobium/Agrobacterium group</taxon>
        <taxon>Pararhizobium</taxon>
    </lineage>
</organism>
<feature type="transmembrane region" description="Helical" evidence="6">
    <location>
        <begin position="167"/>
        <end position="186"/>
    </location>
</feature>
<proteinExistence type="predicted"/>
<evidence type="ECO:0000256" key="5">
    <source>
        <dbReference type="ARBA" id="ARBA00023136"/>
    </source>
</evidence>
<evidence type="ECO:0000313" key="7">
    <source>
        <dbReference type="EMBL" id="TPW27923.1"/>
    </source>
</evidence>
<keyword evidence="5 6" id="KW-0472">Membrane</keyword>
<feature type="transmembrane region" description="Helical" evidence="6">
    <location>
        <begin position="343"/>
        <end position="366"/>
    </location>
</feature>
<comment type="subcellular location">
    <subcellularLocation>
        <location evidence="1">Cell membrane</location>
        <topology evidence="1">Multi-pass membrane protein</topology>
    </subcellularLocation>
</comment>